<organism evidence="3 4">
    <name type="scientific">Micromonospora auratinigra</name>
    <dbReference type="NCBI Taxonomy" id="261654"/>
    <lineage>
        <taxon>Bacteria</taxon>
        <taxon>Bacillati</taxon>
        <taxon>Actinomycetota</taxon>
        <taxon>Actinomycetes</taxon>
        <taxon>Micromonosporales</taxon>
        <taxon>Micromonosporaceae</taxon>
        <taxon>Micromonospora</taxon>
    </lineage>
</organism>
<dbReference type="PATRIC" id="fig|261654.4.peg.2612"/>
<proteinExistence type="predicted"/>
<feature type="compositionally biased region" description="Low complexity" evidence="1">
    <location>
        <begin position="73"/>
        <end position="113"/>
    </location>
</feature>
<evidence type="ECO:0000313" key="3">
    <source>
        <dbReference type="EMBL" id="SBT44119.1"/>
    </source>
</evidence>
<sequence length="220" mass="22224">MGIGQERPSEAPRVLSSVPWIVVLLGVGLLTGLLVVAMLSLRRPERPAMPNALDPPIYLPTMGAEPSPPPSDAPVVPVDRSTSPTASPSPTPSAKVSSAAPRASASAGTGAARTGTLAARYQATASGRDSFEARLTVTNGTGDARNWTAELLFTGNVKGLQASSATGVSVSVQGSGVFVLRGTAPLPSGDTATVSMRFTRTGSGDRPGRCTVDGGTCVIG</sequence>
<evidence type="ECO:0000256" key="2">
    <source>
        <dbReference type="SAM" id="Phobius"/>
    </source>
</evidence>
<dbReference type="AlphaFoldDB" id="A0A1A8ZJ89"/>
<keyword evidence="2" id="KW-0812">Transmembrane</keyword>
<evidence type="ECO:0000256" key="1">
    <source>
        <dbReference type="SAM" id="MobiDB-lite"/>
    </source>
</evidence>
<dbReference type="GO" id="GO:0030247">
    <property type="term" value="F:polysaccharide binding"/>
    <property type="evidence" value="ECO:0007669"/>
    <property type="project" value="InterPro"/>
</dbReference>
<dbReference type="Proteomes" id="UP000199385">
    <property type="component" value="Chromosome I"/>
</dbReference>
<feature type="region of interest" description="Disordered" evidence="1">
    <location>
        <begin position="59"/>
        <end position="113"/>
    </location>
</feature>
<name>A0A1A8ZJ89_9ACTN</name>
<dbReference type="SUPFAM" id="SSF49384">
    <property type="entry name" value="Carbohydrate-binding domain"/>
    <property type="match status" value="1"/>
</dbReference>
<evidence type="ECO:0008006" key="5">
    <source>
        <dbReference type="Google" id="ProtNLM"/>
    </source>
</evidence>
<keyword evidence="2" id="KW-1133">Transmembrane helix</keyword>
<dbReference type="RefSeq" id="WP_091663108.1">
    <property type="nucleotide sequence ID" value="NZ_LT594323.1"/>
</dbReference>
<gene>
    <name evidence="3" type="ORF">GA0070611_2572</name>
</gene>
<dbReference type="EMBL" id="LT594323">
    <property type="protein sequence ID" value="SBT44119.1"/>
    <property type="molecule type" value="Genomic_DNA"/>
</dbReference>
<dbReference type="InterPro" id="IPR012291">
    <property type="entry name" value="CBM2_carb-bd_dom_sf"/>
</dbReference>
<evidence type="ECO:0000313" key="4">
    <source>
        <dbReference type="Proteomes" id="UP000199385"/>
    </source>
</evidence>
<dbReference type="Gene3D" id="2.60.40.290">
    <property type="match status" value="1"/>
</dbReference>
<protein>
    <recommendedName>
        <fullName evidence="5">Cellulose binding domain-containing protein</fullName>
    </recommendedName>
</protein>
<feature type="transmembrane region" description="Helical" evidence="2">
    <location>
        <begin position="20"/>
        <end position="41"/>
    </location>
</feature>
<reference evidence="4" key="1">
    <citation type="submission" date="2016-06" db="EMBL/GenBank/DDBJ databases">
        <authorList>
            <person name="Varghese N."/>
            <person name="Submissions Spin"/>
        </authorList>
    </citation>
    <scope>NUCLEOTIDE SEQUENCE [LARGE SCALE GENOMIC DNA]</scope>
    <source>
        <strain evidence="4">DSM 44815</strain>
    </source>
</reference>
<dbReference type="GO" id="GO:0004553">
    <property type="term" value="F:hydrolase activity, hydrolyzing O-glycosyl compounds"/>
    <property type="evidence" value="ECO:0007669"/>
    <property type="project" value="InterPro"/>
</dbReference>
<dbReference type="OrthoDB" id="3405376at2"/>
<dbReference type="InterPro" id="IPR008965">
    <property type="entry name" value="CBM2/CBM3_carb-bd_dom_sf"/>
</dbReference>
<keyword evidence="2" id="KW-0472">Membrane</keyword>
<keyword evidence="4" id="KW-1185">Reference proteome</keyword>
<accession>A0A1A8ZJ89</accession>